<evidence type="ECO:0000313" key="6">
    <source>
        <dbReference type="Proteomes" id="UP000295444"/>
    </source>
</evidence>
<evidence type="ECO:0000313" key="5">
    <source>
        <dbReference type="EMBL" id="TDQ00426.1"/>
    </source>
</evidence>
<protein>
    <submittedName>
        <fullName evidence="5">Ubiquinone/menaquinone biosynthesis C-methylase UbiE</fullName>
    </submittedName>
</protein>
<dbReference type="Gene3D" id="3.40.50.150">
    <property type="entry name" value="Vaccinia Virus protein VP39"/>
    <property type="match status" value="1"/>
</dbReference>
<dbReference type="PANTHER" id="PTHR43464">
    <property type="entry name" value="METHYLTRANSFERASE"/>
    <property type="match status" value="1"/>
</dbReference>
<sequence>MSDGYGTAEERYKDLHRVYDEQSPFDADAAAAVAFLADLAGGGRTLELAVGTGRIAIPLAEKGVEVTGVDVSPDMLRVLRGKDPAGMVHTVLCDMTEPDVSGDFALVYLVANGLCELTSQEAQVRCLTAAARLLAPGGSLVLEATLPNLVFADRRPLFVGRMDELNALSFQAARYDAVNQIVQYRHVHLSDAGIRILPTTHRMVYLPELDLMARLAGLEPAGRYSDWTGGPFDPSTGRHISVYRKPSTVVAG</sequence>
<dbReference type="AlphaFoldDB" id="A0A4R6SGE1"/>
<evidence type="ECO:0000256" key="2">
    <source>
        <dbReference type="ARBA" id="ARBA00022679"/>
    </source>
</evidence>
<dbReference type="Gene3D" id="2.20.25.570">
    <property type="match status" value="1"/>
</dbReference>
<reference evidence="5 6" key="1">
    <citation type="submission" date="2019-03" db="EMBL/GenBank/DDBJ databases">
        <title>Genomic Encyclopedia of Type Strains, Phase IV (KMG-IV): sequencing the most valuable type-strain genomes for metagenomic binning, comparative biology and taxonomic classification.</title>
        <authorList>
            <person name="Goeker M."/>
        </authorList>
    </citation>
    <scope>NUCLEOTIDE SEQUENCE [LARGE SCALE GENOMIC DNA]</scope>
    <source>
        <strain evidence="5 6">DSM 45361</strain>
    </source>
</reference>
<keyword evidence="2" id="KW-0808">Transferase</keyword>
<accession>A0A4R6SGE1</accession>
<evidence type="ECO:0000256" key="3">
    <source>
        <dbReference type="ARBA" id="ARBA00022691"/>
    </source>
</evidence>
<dbReference type="InterPro" id="IPR041698">
    <property type="entry name" value="Methyltransf_25"/>
</dbReference>
<keyword evidence="5" id="KW-0830">Ubiquinone</keyword>
<gene>
    <name evidence="5" type="ORF">EV186_102287</name>
</gene>
<dbReference type="SUPFAM" id="SSF53335">
    <property type="entry name" value="S-adenosyl-L-methionine-dependent methyltransferases"/>
    <property type="match status" value="1"/>
</dbReference>
<dbReference type="GO" id="GO:0008168">
    <property type="term" value="F:methyltransferase activity"/>
    <property type="evidence" value="ECO:0007669"/>
    <property type="project" value="UniProtKB-KW"/>
</dbReference>
<feature type="domain" description="Methyltransferase" evidence="4">
    <location>
        <begin position="46"/>
        <end position="138"/>
    </location>
</feature>
<keyword evidence="3" id="KW-0949">S-adenosyl-L-methionine</keyword>
<dbReference type="Pfam" id="PF13649">
    <property type="entry name" value="Methyltransf_25"/>
    <property type="match status" value="1"/>
</dbReference>
<dbReference type="OrthoDB" id="3172472at2"/>
<name>A0A4R6SGE1_LABRH</name>
<organism evidence="5 6">
    <name type="scientific">Labedaea rhizosphaerae</name>
    <dbReference type="NCBI Taxonomy" id="598644"/>
    <lineage>
        <taxon>Bacteria</taxon>
        <taxon>Bacillati</taxon>
        <taxon>Actinomycetota</taxon>
        <taxon>Actinomycetes</taxon>
        <taxon>Pseudonocardiales</taxon>
        <taxon>Pseudonocardiaceae</taxon>
        <taxon>Labedaea</taxon>
    </lineage>
</organism>
<keyword evidence="1 5" id="KW-0489">Methyltransferase</keyword>
<comment type="caution">
    <text evidence="5">The sequence shown here is derived from an EMBL/GenBank/DDBJ whole genome shotgun (WGS) entry which is preliminary data.</text>
</comment>
<dbReference type="GO" id="GO:0032259">
    <property type="term" value="P:methylation"/>
    <property type="evidence" value="ECO:0007669"/>
    <property type="project" value="UniProtKB-KW"/>
</dbReference>
<dbReference type="RefSeq" id="WP_133849147.1">
    <property type="nucleotide sequence ID" value="NZ_SNXZ01000002.1"/>
</dbReference>
<dbReference type="Proteomes" id="UP000295444">
    <property type="component" value="Unassembled WGS sequence"/>
</dbReference>
<dbReference type="EMBL" id="SNXZ01000002">
    <property type="protein sequence ID" value="TDQ00426.1"/>
    <property type="molecule type" value="Genomic_DNA"/>
</dbReference>
<proteinExistence type="predicted"/>
<dbReference type="InterPro" id="IPR029063">
    <property type="entry name" value="SAM-dependent_MTases_sf"/>
</dbReference>
<evidence type="ECO:0000256" key="1">
    <source>
        <dbReference type="ARBA" id="ARBA00022603"/>
    </source>
</evidence>
<dbReference type="PANTHER" id="PTHR43464:SF19">
    <property type="entry name" value="UBIQUINONE BIOSYNTHESIS O-METHYLTRANSFERASE, MITOCHONDRIAL"/>
    <property type="match status" value="1"/>
</dbReference>
<keyword evidence="6" id="KW-1185">Reference proteome</keyword>
<evidence type="ECO:0000259" key="4">
    <source>
        <dbReference type="Pfam" id="PF13649"/>
    </source>
</evidence>
<dbReference type="CDD" id="cd02440">
    <property type="entry name" value="AdoMet_MTases"/>
    <property type="match status" value="1"/>
</dbReference>